<keyword evidence="7" id="KW-0472">Membrane</keyword>
<dbReference type="PROSITE" id="PS51257">
    <property type="entry name" value="PROKAR_LIPOPROTEIN"/>
    <property type="match status" value="1"/>
</dbReference>
<evidence type="ECO:0000256" key="10">
    <source>
        <dbReference type="ARBA" id="ARBA00023315"/>
    </source>
</evidence>
<dbReference type="KEGG" id="amq:AMETH_5562"/>
<evidence type="ECO:0000256" key="3">
    <source>
        <dbReference type="ARBA" id="ARBA00022679"/>
    </source>
</evidence>
<dbReference type="OrthoDB" id="5242354at2"/>
<dbReference type="CDD" id="cd16913">
    <property type="entry name" value="YkuD_like"/>
    <property type="match status" value="1"/>
</dbReference>
<dbReference type="Pfam" id="PF03734">
    <property type="entry name" value="YkuD"/>
    <property type="match status" value="1"/>
</dbReference>
<dbReference type="CDD" id="cd13432">
    <property type="entry name" value="LDT_IgD_like_2"/>
    <property type="match status" value="1"/>
</dbReference>
<dbReference type="Gene3D" id="2.60.40.3780">
    <property type="match status" value="1"/>
</dbReference>
<evidence type="ECO:0000256" key="6">
    <source>
        <dbReference type="ARBA" id="ARBA00022984"/>
    </source>
</evidence>
<organism evidence="17 18">
    <name type="scientific">Amycolatopsis methanolica 239</name>
    <dbReference type="NCBI Taxonomy" id="1068978"/>
    <lineage>
        <taxon>Bacteria</taxon>
        <taxon>Bacillati</taxon>
        <taxon>Actinomycetota</taxon>
        <taxon>Actinomycetes</taxon>
        <taxon>Pseudonocardiales</taxon>
        <taxon>Pseudonocardiaceae</taxon>
        <taxon>Amycolatopsis</taxon>
        <taxon>Amycolatopsis methanolica group</taxon>
    </lineage>
</organism>
<dbReference type="GO" id="GO:0018104">
    <property type="term" value="P:peptidoglycan-protein cross-linking"/>
    <property type="evidence" value="ECO:0007669"/>
    <property type="project" value="TreeGrafter"/>
</dbReference>
<dbReference type="PANTHER" id="PTHR30582:SF2">
    <property type="entry name" value="L,D-TRANSPEPTIDASE YCIB-RELATED"/>
    <property type="match status" value="1"/>
</dbReference>
<name>A0A076MXG6_AMYME</name>
<evidence type="ECO:0000256" key="12">
    <source>
        <dbReference type="ARBA" id="ARBA00060592"/>
    </source>
</evidence>
<gene>
    <name evidence="17" type="ORF">AMETH_5562</name>
</gene>
<evidence type="ECO:0000256" key="11">
    <source>
        <dbReference type="ARBA" id="ARBA00023316"/>
    </source>
</evidence>
<dbReference type="RefSeq" id="WP_017984492.1">
    <property type="nucleotide sequence ID" value="NZ_AQUL01000001.1"/>
</dbReference>
<dbReference type="GO" id="GO:0008360">
    <property type="term" value="P:regulation of cell shape"/>
    <property type="evidence" value="ECO:0007669"/>
    <property type="project" value="UniProtKB-UniRule"/>
</dbReference>
<dbReference type="InterPro" id="IPR050979">
    <property type="entry name" value="LD-transpeptidase"/>
</dbReference>
<protein>
    <submittedName>
        <fullName evidence="17">Ykud domain-containing protein</fullName>
    </submittedName>
</protein>
<keyword evidence="6 13" id="KW-0573">Peptidoglycan synthesis</keyword>
<dbReference type="FunFam" id="2.60.40.3780:FF:000001">
    <property type="entry name" value="L,D-transpeptidase 2"/>
    <property type="match status" value="1"/>
</dbReference>
<evidence type="ECO:0000256" key="5">
    <source>
        <dbReference type="ARBA" id="ARBA00022960"/>
    </source>
</evidence>
<evidence type="ECO:0000256" key="9">
    <source>
        <dbReference type="ARBA" id="ARBA00023288"/>
    </source>
</evidence>
<dbReference type="InterPro" id="IPR005490">
    <property type="entry name" value="LD_TPept_cat_dom"/>
</dbReference>
<evidence type="ECO:0000256" key="1">
    <source>
        <dbReference type="ARBA" id="ARBA00004752"/>
    </source>
</evidence>
<evidence type="ECO:0000256" key="4">
    <source>
        <dbReference type="ARBA" id="ARBA00022729"/>
    </source>
</evidence>
<sequence length="396" mass="41344">MMRRSVIAGRWACLVLAAGLLAGCTTEPGGGGRGAPASQSVEAARPPSLAVVPSSGAADVAPGEAVSVKVADGKLTEVTLRNPEGEPVPGALSADGSSWEFADGLGYGKQYTLTAVAVGADGKQVTSTSTFTTVAKPRKTISVSLNMQDGETVGVGMPLIFTFNSKVADRAAAERALKVVTEPVTEGAFRWMSDSQLIWRPKDYWLPGTKISVNAAIYGKPLGGGGYGLEDRAAKITVGDRVEVLADGGSHQAKVLVNGAEVRSLPISMGKPGNTTPVGTYTVMSEHVGYTMDSGTYGVPADTPGGYRTFVQYAVRLSNSGIFYHSAPWSVGSQGRRNVSHGCINLSTANAKWLMDLSKKGDLFTVANSGGQPLEPTDGWSVWQLPWTAWTTPTTS</sequence>
<evidence type="ECO:0000256" key="2">
    <source>
        <dbReference type="ARBA" id="ARBA00022475"/>
    </source>
</evidence>
<dbReference type="PATRIC" id="fig|1068978.7.peg.5973"/>
<comment type="pathway">
    <text evidence="12">Glycan biosynthesis.</text>
</comment>
<evidence type="ECO:0000256" key="15">
    <source>
        <dbReference type="SAM" id="SignalP"/>
    </source>
</evidence>
<comment type="pathway">
    <text evidence="1 13">Cell wall biogenesis; peptidoglycan biosynthesis.</text>
</comment>
<evidence type="ECO:0000256" key="7">
    <source>
        <dbReference type="ARBA" id="ARBA00023136"/>
    </source>
</evidence>
<feature type="region of interest" description="Disordered" evidence="14">
    <location>
        <begin position="29"/>
        <end position="48"/>
    </location>
</feature>
<reference evidence="17 18" key="1">
    <citation type="submission" date="2014-07" db="EMBL/GenBank/DDBJ databases">
        <title>Whole Genome Sequence of the Amycolatopsis methanolica 239.</title>
        <authorList>
            <person name="Tang B."/>
        </authorList>
    </citation>
    <scope>NUCLEOTIDE SEQUENCE [LARGE SCALE GENOMIC DNA]</scope>
    <source>
        <strain evidence="17 18">239</strain>
    </source>
</reference>
<dbReference type="GO" id="GO:0071972">
    <property type="term" value="F:peptidoglycan L,D-transpeptidase activity"/>
    <property type="evidence" value="ECO:0007669"/>
    <property type="project" value="TreeGrafter"/>
</dbReference>
<feature type="domain" description="L,D-TPase catalytic" evidence="16">
    <location>
        <begin position="242"/>
        <end position="367"/>
    </location>
</feature>
<evidence type="ECO:0000313" key="17">
    <source>
        <dbReference type="EMBL" id="AIJ25654.1"/>
    </source>
</evidence>
<evidence type="ECO:0000259" key="16">
    <source>
        <dbReference type="PROSITE" id="PS52029"/>
    </source>
</evidence>
<dbReference type="GO" id="GO:0005576">
    <property type="term" value="C:extracellular region"/>
    <property type="evidence" value="ECO:0007669"/>
    <property type="project" value="TreeGrafter"/>
</dbReference>
<dbReference type="GO" id="GO:0071555">
    <property type="term" value="P:cell wall organization"/>
    <property type="evidence" value="ECO:0007669"/>
    <property type="project" value="UniProtKB-UniRule"/>
</dbReference>
<keyword evidence="10" id="KW-0012">Acyltransferase</keyword>
<keyword evidence="18" id="KW-1185">Reference proteome</keyword>
<dbReference type="HOGENOM" id="CLU_039404_3_0_11"/>
<dbReference type="GO" id="GO:0016746">
    <property type="term" value="F:acyltransferase activity"/>
    <property type="evidence" value="ECO:0007669"/>
    <property type="project" value="UniProtKB-KW"/>
</dbReference>
<dbReference type="eggNOG" id="COG1376">
    <property type="taxonomic scope" value="Bacteria"/>
</dbReference>
<dbReference type="Proteomes" id="UP000062973">
    <property type="component" value="Chromosome"/>
</dbReference>
<evidence type="ECO:0000256" key="8">
    <source>
        <dbReference type="ARBA" id="ARBA00023139"/>
    </source>
</evidence>
<dbReference type="FunFam" id="2.40.440.10:FF:000005">
    <property type="entry name" value="L,D-transpeptidase 2"/>
    <property type="match status" value="1"/>
</dbReference>
<feature type="active site" description="Proton donor/acceptor" evidence="13">
    <location>
        <position position="325"/>
    </location>
</feature>
<keyword evidence="4 15" id="KW-0732">Signal</keyword>
<dbReference type="InterPro" id="IPR038063">
    <property type="entry name" value="Transpep_catalytic_dom"/>
</dbReference>
<feature type="signal peptide" evidence="15">
    <location>
        <begin position="1"/>
        <end position="22"/>
    </location>
</feature>
<keyword evidence="8" id="KW-0564">Palmitate</keyword>
<dbReference type="Pfam" id="PF17964">
    <property type="entry name" value="Big_10"/>
    <property type="match status" value="1"/>
</dbReference>
<keyword evidence="11 13" id="KW-0961">Cell wall biogenesis/degradation</keyword>
<evidence type="ECO:0000313" key="18">
    <source>
        <dbReference type="Proteomes" id="UP000062973"/>
    </source>
</evidence>
<feature type="chain" id="PRO_5039275562" evidence="15">
    <location>
        <begin position="23"/>
        <end position="396"/>
    </location>
</feature>
<proteinExistence type="predicted"/>
<dbReference type="EMBL" id="CP009110">
    <property type="protein sequence ID" value="AIJ25654.1"/>
    <property type="molecule type" value="Genomic_DNA"/>
</dbReference>
<evidence type="ECO:0000256" key="14">
    <source>
        <dbReference type="SAM" id="MobiDB-lite"/>
    </source>
</evidence>
<accession>A0A076MXG6</accession>
<dbReference type="STRING" id="1068978.AMETH_5562"/>
<dbReference type="Gene3D" id="2.60.40.3710">
    <property type="match status" value="1"/>
</dbReference>
<dbReference type="SUPFAM" id="SSF141523">
    <property type="entry name" value="L,D-transpeptidase catalytic domain-like"/>
    <property type="match status" value="1"/>
</dbReference>
<feature type="active site" description="Nucleophile" evidence="13">
    <location>
        <position position="343"/>
    </location>
</feature>
<dbReference type="AlphaFoldDB" id="A0A076MXG6"/>
<keyword evidence="3" id="KW-0808">Transferase</keyword>
<dbReference type="InterPro" id="IPR041280">
    <property type="entry name" value="Big_10"/>
</dbReference>
<evidence type="ECO:0000256" key="13">
    <source>
        <dbReference type="PROSITE-ProRule" id="PRU01373"/>
    </source>
</evidence>
<dbReference type="PROSITE" id="PS52029">
    <property type="entry name" value="LD_TPASE"/>
    <property type="match status" value="1"/>
</dbReference>
<keyword evidence="9" id="KW-0449">Lipoprotein</keyword>
<dbReference type="UniPathway" id="UPA00219"/>
<keyword evidence="2" id="KW-1003">Cell membrane</keyword>
<dbReference type="PANTHER" id="PTHR30582">
    <property type="entry name" value="L,D-TRANSPEPTIDASE"/>
    <property type="match status" value="1"/>
</dbReference>
<dbReference type="Gene3D" id="2.40.440.10">
    <property type="entry name" value="L,D-transpeptidase catalytic domain-like"/>
    <property type="match status" value="1"/>
</dbReference>
<keyword evidence="5 13" id="KW-0133">Cell shape</keyword>